<evidence type="ECO:0000256" key="8">
    <source>
        <dbReference type="ARBA" id="ARBA00022670"/>
    </source>
</evidence>
<keyword evidence="6" id="KW-0964">Secreted</keyword>
<dbReference type="PANTHER" id="PTHR12053:SF3">
    <property type="entry name" value="CARBOXYPEPTIDASE Q"/>
    <property type="match status" value="1"/>
</dbReference>
<evidence type="ECO:0000256" key="10">
    <source>
        <dbReference type="ARBA" id="ARBA00022729"/>
    </source>
</evidence>
<dbReference type="InterPro" id="IPR007484">
    <property type="entry name" value="Peptidase_M28"/>
</dbReference>
<keyword evidence="24" id="KW-1185">Reference proteome</keyword>
<keyword evidence="7" id="KW-0121">Carboxypeptidase</keyword>
<keyword evidence="11" id="KW-0378">Hydrolase</keyword>
<dbReference type="EMBL" id="QUQO01000001">
    <property type="protein sequence ID" value="RFB06365.1"/>
    <property type="molecule type" value="Genomic_DNA"/>
</dbReference>
<evidence type="ECO:0000259" key="22">
    <source>
        <dbReference type="Pfam" id="PF04389"/>
    </source>
</evidence>
<dbReference type="GO" id="GO:0005764">
    <property type="term" value="C:lysosome"/>
    <property type="evidence" value="ECO:0007669"/>
    <property type="project" value="UniProtKB-SubCell"/>
</dbReference>
<evidence type="ECO:0000256" key="2">
    <source>
        <dbReference type="ARBA" id="ARBA00004371"/>
    </source>
</evidence>
<evidence type="ECO:0000256" key="5">
    <source>
        <dbReference type="ARBA" id="ARBA00014116"/>
    </source>
</evidence>
<evidence type="ECO:0000256" key="19">
    <source>
        <dbReference type="ARBA" id="ARBA00025833"/>
    </source>
</evidence>
<accession>A0A371RLM4</accession>
<keyword evidence="9" id="KW-0479">Metal-binding</keyword>
<dbReference type="GO" id="GO:0005576">
    <property type="term" value="C:extracellular region"/>
    <property type="evidence" value="ECO:0007669"/>
    <property type="project" value="UniProtKB-SubCell"/>
</dbReference>
<dbReference type="Proteomes" id="UP000264589">
    <property type="component" value="Unassembled WGS sequence"/>
</dbReference>
<evidence type="ECO:0000313" key="24">
    <source>
        <dbReference type="Proteomes" id="UP000264589"/>
    </source>
</evidence>
<dbReference type="Pfam" id="PF04389">
    <property type="entry name" value="Peptidase_M28"/>
    <property type="match status" value="1"/>
</dbReference>
<dbReference type="InParanoid" id="A0A371RLM4"/>
<keyword evidence="13" id="KW-0862">Zinc</keyword>
<evidence type="ECO:0000256" key="14">
    <source>
        <dbReference type="ARBA" id="ARBA00023034"/>
    </source>
</evidence>
<evidence type="ECO:0000256" key="3">
    <source>
        <dbReference type="ARBA" id="ARBA00004555"/>
    </source>
</evidence>
<evidence type="ECO:0000256" key="1">
    <source>
        <dbReference type="ARBA" id="ARBA00004240"/>
    </source>
</evidence>
<evidence type="ECO:0000256" key="6">
    <source>
        <dbReference type="ARBA" id="ARBA00022525"/>
    </source>
</evidence>
<keyword evidence="10" id="KW-0732">Signal</keyword>
<sequence>MAATTALTASAFAQAESPLPPKVEADAKKLIEKALADDQGYRTVEELTTKVGARLAGSEAEARARDWAVDHLKSLGFKNVRIETFEIPYWAREKEAAAIVSPFPQELEITGLGGSVATPEGGVTGEVVRFETMTELKNYPEGDTLAGKIVFVDEPMVRTQDGSGYGVAVAKRSGAANEAGKRGAKAALIRSVGTDHHRFPHTGLMSYEKDVTKVPTAALSAPDSDQLARALEMSDGPVTVLFELSVQTREKAPSGNVIAEIPGRTDEIVLIGAHLDSWDLGTGAVDDGAGVGIVVGAGKLMLDKRKKPERTIRIVLFGSEEVGLLGAFEYARAHAAELDKHVMGAESDFGAGKIYQFQTRYGESQLDKAAAMARVLEPLGIARGDNMAGGGPDVIPLRIAGVPVTSLRQNGWDYFDLHHTPDDTLDKIDPDELAQNVAAYAAFTWMAANMPGPFREPPAEEAAPTEDVADGAQ</sequence>
<evidence type="ECO:0000313" key="23">
    <source>
        <dbReference type="EMBL" id="RFB06365.1"/>
    </source>
</evidence>
<dbReference type="PANTHER" id="PTHR12053">
    <property type="entry name" value="PROTEASE FAMILY M28 PLASMA GLUTAMATE CARBOXYPEPTIDASE-RELATED"/>
    <property type="match status" value="1"/>
</dbReference>
<evidence type="ECO:0000256" key="4">
    <source>
        <dbReference type="ARBA" id="ARBA00004613"/>
    </source>
</evidence>
<keyword evidence="16" id="KW-0865">Zymogen</keyword>
<keyword evidence="14" id="KW-0333">Golgi apparatus</keyword>
<name>A0A371RLM4_9PROT</name>
<dbReference type="GO" id="GO:0004180">
    <property type="term" value="F:carboxypeptidase activity"/>
    <property type="evidence" value="ECO:0007669"/>
    <property type="project" value="UniProtKB-KW"/>
</dbReference>
<keyword evidence="8" id="KW-0645">Protease</keyword>
<dbReference type="InterPro" id="IPR039866">
    <property type="entry name" value="CPQ"/>
</dbReference>
<feature type="domain" description="Peptidase M28" evidence="22">
    <location>
        <begin position="256"/>
        <end position="442"/>
    </location>
</feature>
<dbReference type="Gene3D" id="3.40.630.10">
    <property type="entry name" value="Zn peptidases"/>
    <property type="match status" value="1"/>
</dbReference>
<protein>
    <recommendedName>
        <fullName evidence="5">Carboxypeptidase Q</fullName>
    </recommendedName>
    <alternativeName>
        <fullName evidence="20">Plasma glutamate carboxypeptidase</fullName>
    </alternativeName>
</protein>
<dbReference type="OrthoDB" id="9769665at2"/>
<evidence type="ECO:0000256" key="15">
    <source>
        <dbReference type="ARBA" id="ARBA00023049"/>
    </source>
</evidence>
<dbReference type="SUPFAM" id="SSF53187">
    <property type="entry name" value="Zn-dependent exopeptidases"/>
    <property type="match status" value="1"/>
</dbReference>
<evidence type="ECO:0000256" key="17">
    <source>
        <dbReference type="ARBA" id="ARBA00023180"/>
    </source>
</evidence>
<feature type="compositionally biased region" description="Acidic residues" evidence="21">
    <location>
        <begin position="463"/>
        <end position="473"/>
    </location>
</feature>
<evidence type="ECO:0000256" key="12">
    <source>
        <dbReference type="ARBA" id="ARBA00022824"/>
    </source>
</evidence>
<evidence type="ECO:0000256" key="20">
    <source>
        <dbReference type="ARBA" id="ARBA00033328"/>
    </source>
</evidence>
<keyword evidence="17" id="KW-0325">Glycoprotein</keyword>
<proteinExistence type="predicted"/>
<evidence type="ECO:0000256" key="11">
    <source>
        <dbReference type="ARBA" id="ARBA00022801"/>
    </source>
</evidence>
<feature type="region of interest" description="Disordered" evidence="21">
    <location>
        <begin position="451"/>
        <end position="473"/>
    </location>
</feature>
<evidence type="ECO:0000256" key="13">
    <source>
        <dbReference type="ARBA" id="ARBA00022833"/>
    </source>
</evidence>
<evidence type="ECO:0000256" key="9">
    <source>
        <dbReference type="ARBA" id="ARBA00022723"/>
    </source>
</evidence>
<keyword evidence="15" id="KW-0482">Metalloprotease</keyword>
<comment type="subcellular location">
    <subcellularLocation>
        <location evidence="1">Endoplasmic reticulum</location>
    </subcellularLocation>
    <subcellularLocation>
        <location evidence="3">Golgi apparatus</location>
    </subcellularLocation>
    <subcellularLocation>
        <location evidence="2">Lysosome</location>
    </subcellularLocation>
    <subcellularLocation>
        <location evidence="4">Secreted</location>
    </subcellularLocation>
</comment>
<reference evidence="23 24" key="1">
    <citation type="submission" date="2018-08" db="EMBL/GenBank/DDBJ databases">
        <title>Parvularcula sp. SM1705, isolated from surface water of the South Sea China.</title>
        <authorList>
            <person name="Sun L."/>
        </authorList>
    </citation>
    <scope>NUCLEOTIDE SEQUENCE [LARGE SCALE GENOMIC DNA]</scope>
    <source>
        <strain evidence="23 24">SM1705</strain>
    </source>
</reference>
<keyword evidence="18" id="KW-0458">Lysosome</keyword>
<dbReference type="GO" id="GO:0046872">
    <property type="term" value="F:metal ion binding"/>
    <property type="evidence" value="ECO:0007669"/>
    <property type="project" value="UniProtKB-KW"/>
</dbReference>
<keyword evidence="12" id="KW-0256">Endoplasmic reticulum</keyword>
<evidence type="ECO:0000256" key="16">
    <source>
        <dbReference type="ARBA" id="ARBA00023145"/>
    </source>
</evidence>
<dbReference type="GO" id="GO:0006508">
    <property type="term" value="P:proteolysis"/>
    <property type="evidence" value="ECO:0007669"/>
    <property type="project" value="UniProtKB-KW"/>
</dbReference>
<organism evidence="23 24">
    <name type="scientific">Parvularcula marina</name>
    <dbReference type="NCBI Taxonomy" id="2292771"/>
    <lineage>
        <taxon>Bacteria</taxon>
        <taxon>Pseudomonadati</taxon>
        <taxon>Pseudomonadota</taxon>
        <taxon>Alphaproteobacteria</taxon>
        <taxon>Parvularculales</taxon>
        <taxon>Parvularculaceae</taxon>
        <taxon>Parvularcula</taxon>
    </lineage>
</organism>
<gene>
    <name evidence="23" type="ORF">DX908_05585</name>
</gene>
<comment type="subunit">
    <text evidence="19">Homodimer. The monomeric form is inactive while the homodimer is active.</text>
</comment>
<evidence type="ECO:0000256" key="21">
    <source>
        <dbReference type="SAM" id="MobiDB-lite"/>
    </source>
</evidence>
<dbReference type="GO" id="GO:0070573">
    <property type="term" value="F:metallodipeptidase activity"/>
    <property type="evidence" value="ECO:0007669"/>
    <property type="project" value="InterPro"/>
</dbReference>
<comment type="caution">
    <text evidence="23">The sequence shown here is derived from an EMBL/GenBank/DDBJ whole genome shotgun (WGS) entry which is preliminary data.</text>
</comment>
<evidence type="ECO:0000256" key="18">
    <source>
        <dbReference type="ARBA" id="ARBA00023228"/>
    </source>
</evidence>
<dbReference type="AlphaFoldDB" id="A0A371RLM4"/>
<dbReference type="Gene3D" id="3.50.30.30">
    <property type="match status" value="1"/>
</dbReference>
<evidence type="ECO:0000256" key="7">
    <source>
        <dbReference type="ARBA" id="ARBA00022645"/>
    </source>
</evidence>